<reference evidence="3" key="1">
    <citation type="journal article" date="2013" name="PLoS ONE">
        <title>Diversity in the major polysaccharide antigen of Acinetobacter baumannii assessed by DNA sequencing, and development of a molecular serotyping scheme.</title>
        <authorList>
            <person name="Hu D."/>
            <person name="Liu B."/>
            <person name="Dijkshoorn L."/>
            <person name="Wang L."/>
            <person name="Reeves P.R."/>
        </authorList>
    </citation>
    <scope>NUCLEOTIDE SEQUENCE</scope>
    <source>
        <strain evidence="2">LUH3483</strain>
        <strain evidence="3">LUH5536</strain>
        <strain evidence="1">LUH5541</strain>
    </source>
</reference>
<name>V5RBK8_ACINO</name>
<protein>
    <submittedName>
        <fullName evidence="2">Orf17</fullName>
    </submittedName>
    <submittedName>
        <fullName evidence="1">Orf32</fullName>
    </submittedName>
    <submittedName>
        <fullName evidence="3">Orf68</fullName>
    </submittedName>
</protein>
<gene>
    <name evidence="3" type="primary">orf68</name>
    <name evidence="2" type="synonym">orf17</name>
    <name evidence="1" type="synonym">orf32</name>
</gene>
<dbReference type="EMBL" id="KC526906">
    <property type="protein sequence ID" value="AHB32521.1"/>
    <property type="molecule type" value="Genomic_DNA"/>
</dbReference>
<sequence>MILLNTIGHTNYGDYLIVDLANICVYDAICGLRNNICT</sequence>
<evidence type="ECO:0000313" key="3">
    <source>
        <dbReference type="EMBL" id="AHB32656.1"/>
    </source>
</evidence>
<evidence type="ECO:0000313" key="2">
    <source>
        <dbReference type="EMBL" id="AHB32528.1"/>
    </source>
</evidence>
<organism evidence="3">
    <name type="scientific">Acinetobacter nosocomialis</name>
    <dbReference type="NCBI Taxonomy" id="106654"/>
    <lineage>
        <taxon>Bacteria</taxon>
        <taxon>Pseudomonadati</taxon>
        <taxon>Pseudomonadota</taxon>
        <taxon>Gammaproteobacteria</taxon>
        <taxon>Moraxellales</taxon>
        <taxon>Moraxellaceae</taxon>
        <taxon>Acinetobacter</taxon>
        <taxon>Acinetobacter calcoaceticus/baumannii complex</taxon>
    </lineage>
</organism>
<dbReference type="AlphaFoldDB" id="V5RBK8"/>
<evidence type="ECO:0000313" key="1">
    <source>
        <dbReference type="EMBL" id="AHB32521.1"/>
    </source>
</evidence>
<dbReference type="EMBL" id="KC526907">
    <property type="protein sequence ID" value="AHB32528.1"/>
    <property type="molecule type" value="Genomic_DNA"/>
</dbReference>
<dbReference type="EMBL" id="KC526912">
    <property type="protein sequence ID" value="AHB32656.1"/>
    <property type="molecule type" value="Genomic_DNA"/>
</dbReference>
<accession>V5RBK8</accession>
<proteinExistence type="predicted"/>